<protein>
    <recommendedName>
        <fullName evidence="3">Calcineurin-like phosphoesterase domain-containing protein</fullName>
    </recommendedName>
</protein>
<evidence type="ECO:0008006" key="3">
    <source>
        <dbReference type="Google" id="ProtNLM"/>
    </source>
</evidence>
<proteinExistence type="predicted"/>
<dbReference type="CDD" id="cd07379">
    <property type="entry name" value="MPP_239FB"/>
    <property type="match status" value="1"/>
</dbReference>
<evidence type="ECO:0000313" key="1">
    <source>
        <dbReference type="EMBL" id="KAF7555000.1"/>
    </source>
</evidence>
<dbReference type="EMBL" id="JAANBB010000025">
    <property type="protein sequence ID" value="KAF7555000.1"/>
    <property type="molecule type" value="Genomic_DNA"/>
</dbReference>
<name>A0A9P5HJL9_9HYPO</name>
<dbReference type="SUPFAM" id="SSF56300">
    <property type="entry name" value="Metallo-dependent phosphatases"/>
    <property type="match status" value="1"/>
</dbReference>
<gene>
    <name evidence="1" type="ORF">G7Z17_g2490</name>
</gene>
<keyword evidence="2" id="KW-1185">Reference proteome</keyword>
<reference evidence="1" key="1">
    <citation type="submission" date="2020-03" db="EMBL/GenBank/DDBJ databases">
        <title>Draft Genome Sequence of Cylindrodendrum hubeiense.</title>
        <authorList>
            <person name="Buettner E."/>
            <person name="Kellner H."/>
        </authorList>
    </citation>
    <scope>NUCLEOTIDE SEQUENCE</scope>
    <source>
        <strain evidence="1">IHI 201604</strain>
    </source>
</reference>
<dbReference type="PANTHER" id="PTHR12905:SF0">
    <property type="entry name" value="CALCINEURIN-LIKE PHOSPHOESTERASE DOMAIN-CONTAINING PROTEIN"/>
    <property type="match status" value="1"/>
</dbReference>
<organism evidence="1 2">
    <name type="scientific">Cylindrodendrum hubeiense</name>
    <dbReference type="NCBI Taxonomy" id="595255"/>
    <lineage>
        <taxon>Eukaryota</taxon>
        <taxon>Fungi</taxon>
        <taxon>Dikarya</taxon>
        <taxon>Ascomycota</taxon>
        <taxon>Pezizomycotina</taxon>
        <taxon>Sordariomycetes</taxon>
        <taxon>Hypocreomycetidae</taxon>
        <taxon>Hypocreales</taxon>
        <taxon>Nectriaceae</taxon>
        <taxon>Cylindrodendrum</taxon>
    </lineage>
</organism>
<sequence>MPDDTASQPLATPRCQDTLAERLVGILHRAIRELKVTSEEDWKQLEDDTDPLCPVTLVCVSDTGPLEPRHLPCGDILFHAGNLSTYGSFEEIQATLTWINQQPHEHKVVIGGNHDLLLDSFFVDENPGRGLDEPGRRRVNLNWGSIHYLAHDCIDLALPKRNRSVRIFGSPWTPEYGYSAFQYASGSKWGAEVWNTSVSDKTDVMLVHGPPMGHLDDGGKGCRGLLGELWRVKPKVLVCGHIRAGRGRELLIYDRAQELYDGVVLGKNHIWMSAVRLAFLFFWLVAKSLLGRGPSPVITGQTKRTRIVNASILGPRSDFGPRNGPRNAMTVII</sequence>
<dbReference type="Gene3D" id="3.60.21.10">
    <property type="match status" value="1"/>
</dbReference>
<evidence type="ECO:0000313" key="2">
    <source>
        <dbReference type="Proteomes" id="UP000722485"/>
    </source>
</evidence>
<accession>A0A9P5HJL9</accession>
<comment type="caution">
    <text evidence="1">The sequence shown here is derived from an EMBL/GenBank/DDBJ whole genome shotgun (WGS) entry which is preliminary data.</text>
</comment>
<dbReference type="PANTHER" id="PTHR12905">
    <property type="entry name" value="METALLOPHOSPHOESTERASE"/>
    <property type="match status" value="1"/>
</dbReference>
<dbReference type="Proteomes" id="UP000722485">
    <property type="component" value="Unassembled WGS sequence"/>
</dbReference>
<dbReference type="AlphaFoldDB" id="A0A9P5HJL9"/>
<dbReference type="OrthoDB" id="630188at2759"/>
<dbReference type="InterPro" id="IPR051693">
    <property type="entry name" value="UPF0046_metallophosphoest"/>
</dbReference>
<dbReference type="InterPro" id="IPR029052">
    <property type="entry name" value="Metallo-depent_PP-like"/>
</dbReference>